<gene>
    <name evidence="1" type="ORF">OKE68_01960</name>
</gene>
<evidence type="ECO:0000313" key="1">
    <source>
        <dbReference type="EMBL" id="MCW0523083.1"/>
    </source>
</evidence>
<protein>
    <submittedName>
        <fullName evidence="1">Uncharacterized protein</fullName>
    </submittedName>
</protein>
<sequence length="307" mass="36078">MKLEIGESLILSYLKHVKKCVFYQTNWKSSNKWEVFNDEKVQNIYDRVKEDSNFNVFKKSQLRQLLKQAEVDVIGMDSSNTVYAIDIAFHEAGLNYGSKEETKDRVLKKLLRSYLSLLSYFPDKNYELVFVSPKVNSDTEKNIRSYFSELEKNFSSENVKFKYISNESFRDEIIIPTIKYASGNSDTNELFLRTIKLLSLFDMYSIKKQNMLEFGQQGLKFDNNNFVSTDFTIEFIPKDEKLFKQKLIRIKKANRTWFYSDGKIVNDTWDASNFTDESNLRGNISSNNKVRNRDKIGLIKLKLEIIE</sequence>
<dbReference type="EMBL" id="JAOZYT010000007">
    <property type="protein sequence ID" value="MCW0523083.1"/>
    <property type="molecule type" value="Genomic_DNA"/>
</dbReference>
<organism evidence="1 2">
    <name type="scientific">Riemerella anatipestifer</name>
    <name type="common">Moraxella anatipestifer</name>
    <dbReference type="NCBI Taxonomy" id="34085"/>
    <lineage>
        <taxon>Bacteria</taxon>
        <taxon>Pseudomonadati</taxon>
        <taxon>Bacteroidota</taxon>
        <taxon>Flavobacteriia</taxon>
        <taxon>Flavobacteriales</taxon>
        <taxon>Weeksellaceae</taxon>
        <taxon>Riemerella</taxon>
    </lineage>
</organism>
<dbReference type="AlphaFoldDB" id="A0AAP3AMY7"/>
<name>A0AAP3AMY7_RIEAN</name>
<dbReference type="RefSeq" id="WP_064970564.1">
    <property type="nucleotide sequence ID" value="NZ_CP081925.1"/>
</dbReference>
<proteinExistence type="predicted"/>
<evidence type="ECO:0000313" key="2">
    <source>
        <dbReference type="Proteomes" id="UP001207440"/>
    </source>
</evidence>
<accession>A0AAP3AMY7</accession>
<reference evidence="1" key="1">
    <citation type="submission" date="2022-10" db="EMBL/GenBank/DDBJ databases">
        <title>Sifting through the core-genome to identify putative cross-protective antigens against Riemerella anatipestifer.</title>
        <authorList>
            <person name="Zheng X."/>
            <person name="Zhang W."/>
        </authorList>
    </citation>
    <scope>NUCLEOTIDE SEQUENCE</scope>
    <source>
        <strain evidence="1">ZWRA178</strain>
    </source>
</reference>
<comment type="caution">
    <text evidence="1">The sequence shown here is derived from an EMBL/GenBank/DDBJ whole genome shotgun (WGS) entry which is preliminary data.</text>
</comment>
<dbReference type="Proteomes" id="UP001207440">
    <property type="component" value="Unassembled WGS sequence"/>
</dbReference>